<protein>
    <recommendedName>
        <fullName evidence="10">FKBP-type peptidyl-prolyl cis-trans isomerase SlyD</fullName>
        <ecNumber evidence="4">5.2.1.8</ecNumber>
    </recommendedName>
    <alternativeName>
        <fullName evidence="11">Metallochaperone SlyD</fullName>
    </alternativeName>
</protein>
<keyword evidence="7" id="KW-0143">Chaperone</keyword>
<keyword evidence="5" id="KW-0963">Cytoplasm</keyword>
<evidence type="ECO:0000259" key="12">
    <source>
        <dbReference type="Pfam" id="PF00254"/>
    </source>
</evidence>
<comment type="subcellular location">
    <subcellularLocation>
        <location evidence="2">Cytoplasm</location>
    </subcellularLocation>
</comment>
<evidence type="ECO:0000256" key="3">
    <source>
        <dbReference type="ARBA" id="ARBA00006577"/>
    </source>
</evidence>
<evidence type="ECO:0000256" key="11">
    <source>
        <dbReference type="ARBA" id="ARBA00042772"/>
    </source>
</evidence>
<gene>
    <name evidence="13" type="ORF">HMPREF3202_00700</name>
</gene>
<name>A0A137SZP4_9BACT</name>
<sequence length="220" mass="24473">MEKNSPAVDNNTHYIIKKEMENKNYRLIIASYELYAIENGTETFIEKTEEDKPMSFYTDSDMVIKSFEDKIRDIKDDTDFELFLTKEEAYGEHDAKSVMVFDRSMFEQDGQLDTQSVFVGAVVPLQNEEGQRFLGKVTEITEDKVTVDLNHPLAGMDLKFKGHMLLNREADQDEVDNFFQQMNSSSSCGCGGSCGCGCSNEGGSCNCGGNGDGNCGCGCN</sequence>
<evidence type="ECO:0000256" key="1">
    <source>
        <dbReference type="ARBA" id="ARBA00000971"/>
    </source>
</evidence>
<comment type="function">
    <text evidence="9">Also involved in hydrogenase metallocenter assembly, probably by participating in the nickel insertion step. This function in hydrogenase biosynthesis requires chaperone activity and the presence of the metal-binding domain, but not PPIase activity.</text>
</comment>
<dbReference type="Proteomes" id="UP000070093">
    <property type="component" value="Unassembled WGS sequence"/>
</dbReference>
<dbReference type="AlphaFoldDB" id="A0A137SZP4"/>
<organism evidence="13 14">
    <name type="scientific">Prevotella bivia</name>
    <dbReference type="NCBI Taxonomy" id="28125"/>
    <lineage>
        <taxon>Bacteria</taxon>
        <taxon>Pseudomonadati</taxon>
        <taxon>Bacteroidota</taxon>
        <taxon>Bacteroidia</taxon>
        <taxon>Bacteroidales</taxon>
        <taxon>Prevotellaceae</taxon>
        <taxon>Prevotella</taxon>
    </lineage>
</organism>
<comment type="caution">
    <text evidence="13">The sequence shown here is derived from an EMBL/GenBank/DDBJ whole genome shotgun (WGS) entry which is preliminary data.</text>
</comment>
<evidence type="ECO:0000256" key="5">
    <source>
        <dbReference type="ARBA" id="ARBA00022490"/>
    </source>
</evidence>
<dbReference type="EC" id="5.2.1.8" evidence="4"/>
<evidence type="ECO:0000256" key="2">
    <source>
        <dbReference type="ARBA" id="ARBA00004496"/>
    </source>
</evidence>
<reference evidence="13 14" key="1">
    <citation type="submission" date="2016-02" db="EMBL/GenBank/DDBJ databases">
        <authorList>
            <person name="Wen L."/>
            <person name="He K."/>
            <person name="Yang H."/>
        </authorList>
    </citation>
    <scope>NUCLEOTIDE SEQUENCE [LARGE SCALE GENOMIC DNA]</scope>
    <source>
        <strain evidence="13 14">GED7880</strain>
    </source>
</reference>
<comment type="catalytic activity">
    <reaction evidence="1">
        <text>[protein]-peptidylproline (omega=180) = [protein]-peptidylproline (omega=0)</text>
        <dbReference type="Rhea" id="RHEA:16237"/>
        <dbReference type="Rhea" id="RHEA-COMP:10747"/>
        <dbReference type="Rhea" id="RHEA-COMP:10748"/>
        <dbReference type="ChEBI" id="CHEBI:83833"/>
        <dbReference type="ChEBI" id="CHEBI:83834"/>
        <dbReference type="EC" id="5.2.1.8"/>
    </reaction>
</comment>
<dbReference type="InterPro" id="IPR046357">
    <property type="entry name" value="PPIase_dom_sf"/>
</dbReference>
<evidence type="ECO:0000256" key="9">
    <source>
        <dbReference type="ARBA" id="ARBA00037071"/>
    </source>
</evidence>
<evidence type="ECO:0000256" key="7">
    <source>
        <dbReference type="ARBA" id="ARBA00023186"/>
    </source>
</evidence>
<dbReference type="Pfam" id="PF00254">
    <property type="entry name" value="FKBP_C"/>
    <property type="match status" value="1"/>
</dbReference>
<evidence type="ECO:0000313" key="14">
    <source>
        <dbReference type="Proteomes" id="UP000070093"/>
    </source>
</evidence>
<dbReference type="STRING" id="28125.HMPREF3202_00700"/>
<evidence type="ECO:0000256" key="4">
    <source>
        <dbReference type="ARBA" id="ARBA00013194"/>
    </source>
</evidence>
<dbReference type="InterPro" id="IPR048261">
    <property type="entry name" value="SlpA/SlyD-like_ins_sf"/>
</dbReference>
<dbReference type="PANTHER" id="PTHR47861">
    <property type="entry name" value="FKBP-TYPE PEPTIDYL-PROLYL CIS-TRANS ISOMERASE SLYD"/>
    <property type="match status" value="1"/>
</dbReference>
<keyword evidence="8 13" id="KW-0413">Isomerase</keyword>
<keyword evidence="6" id="KW-0697">Rotamase</keyword>
<evidence type="ECO:0000313" key="13">
    <source>
        <dbReference type="EMBL" id="KXO17938.1"/>
    </source>
</evidence>
<evidence type="ECO:0000256" key="8">
    <source>
        <dbReference type="ARBA" id="ARBA00023235"/>
    </source>
</evidence>
<comment type="similarity">
    <text evidence="3">Belongs to the FKBP-type PPIase family.</text>
</comment>
<dbReference type="GO" id="GO:0005737">
    <property type="term" value="C:cytoplasm"/>
    <property type="evidence" value="ECO:0007669"/>
    <property type="project" value="UniProtKB-SubCell"/>
</dbReference>
<dbReference type="eggNOG" id="COG1047">
    <property type="taxonomic scope" value="Bacteria"/>
</dbReference>
<dbReference type="GO" id="GO:0003755">
    <property type="term" value="F:peptidyl-prolyl cis-trans isomerase activity"/>
    <property type="evidence" value="ECO:0007669"/>
    <property type="project" value="UniProtKB-KW"/>
</dbReference>
<proteinExistence type="inferred from homology"/>
<dbReference type="PATRIC" id="fig|28125.4.peg.687"/>
<evidence type="ECO:0000256" key="10">
    <source>
        <dbReference type="ARBA" id="ARBA00040015"/>
    </source>
</evidence>
<dbReference type="InterPro" id="IPR001179">
    <property type="entry name" value="PPIase_FKBP_dom"/>
</dbReference>
<dbReference type="EMBL" id="LTAG01000025">
    <property type="protein sequence ID" value="KXO17938.1"/>
    <property type="molecule type" value="Genomic_DNA"/>
</dbReference>
<feature type="domain" description="PPIase FKBP-type" evidence="12">
    <location>
        <begin position="27"/>
        <end position="96"/>
    </location>
</feature>
<dbReference type="PANTHER" id="PTHR47861:SF3">
    <property type="entry name" value="FKBP-TYPE PEPTIDYL-PROLYL CIS-TRANS ISOMERASE SLYD"/>
    <property type="match status" value="1"/>
</dbReference>
<accession>A0A137SZP4</accession>
<dbReference type="SUPFAM" id="SSF54534">
    <property type="entry name" value="FKBP-like"/>
    <property type="match status" value="1"/>
</dbReference>
<evidence type="ECO:0000256" key="6">
    <source>
        <dbReference type="ARBA" id="ARBA00023110"/>
    </source>
</evidence>
<dbReference type="Gene3D" id="3.10.50.40">
    <property type="match status" value="1"/>
</dbReference>
<dbReference type="GO" id="GO:0042026">
    <property type="term" value="P:protein refolding"/>
    <property type="evidence" value="ECO:0007669"/>
    <property type="project" value="UniProtKB-ARBA"/>
</dbReference>
<dbReference type="Gene3D" id="2.40.10.330">
    <property type="match status" value="1"/>
</dbReference>